<reference evidence="1" key="2">
    <citation type="journal article" date="2015" name="Data Brief">
        <title>Shoot transcriptome of the giant reed, Arundo donax.</title>
        <authorList>
            <person name="Barrero R.A."/>
            <person name="Guerrero F.D."/>
            <person name="Moolhuijzen P."/>
            <person name="Goolsby J.A."/>
            <person name="Tidwell J."/>
            <person name="Bellgard S.E."/>
            <person name="Bellgard M.I."/>
        </authorList>
    </citation>
    <scope>NUCLEOTIDE SEQUENCE</scope>
    <source>
        <tissue evidence="1">Shoot tissue taken approximately 20 cm above the soil surface</tissue>
    </source>
</reference>
<reference evidence="1" key="1">
    <citation type="submission" date="2014-09" db="EMBL/GenBank/DDBJ databases">
        <authorList>
            <person name="Magalhaes I.L.F."/>
            <person name="Oliveira U."/>
            <person name="Santos F.R."/>
            <person name="Vidigal T.H.D.A."/>
            <person name="Brescovit A.D."/>
            <person name="Santos A.J."/>
        </authorList>
    </citation>
    <scope>NUCLEOTIDE SEQUENCE</scope>
    <source>
        <tissue evidence="1">Shoot tissue taken approximately 20 cm above the soil surface</tissue>
    </source>
</reference>
<name>A0A0A9D6Q4_ARUDO</name>
<evidence type="ECO:0000313" key="1">
    <source>
        <dbReference type="EMBL" id="JAD81330.1"/>
    </source>
</evidence>
<proteinExistence type="predicted"/>
<dbReference type="AlphaFoldDB" id="A0A0A9D6Q4"/>
<organism evidence="1">
    <name type="scientific">Arundo donax</name>
    <name type="common">Giant reed</name>
    <name type="synonym">Donax arundinaceus</name>
    <dbReference type="NCBI Taxonomy" id="35708"/>
    <lineage>
        <taxon>Eukaryota</taxon>
        <taxon>Viridiplantae</taxon>
        <taxon>Streptophyta</taxon>
        <taxon>Embryophyta</taxon>
        <taxon>Tracheophyta</taxon>
        <taxon>Spermatophyta</taxon>
        <taxon>Magnoliopsida</taxon>
        <taxon>Liliopsida</taxon>
        <taxon>Poales</taxon>
        <taxon>Poaceae</taxon>
        <taxon>PACMAD clade</taxon>
        <taxon>Arundinoideae</taxon>
        <taxon>Arundineae</taxon>
        <taxon>Arundo</taxon>
    </lineage>
</organism>
<sequence length="97" mass="11203">MSRKLSGQMIFFLREKRGQMKLLHPLPPFKRFRVTNISISSSLVTFKKSSEHNKRINISNWTHTIPLKRGGARKKATCSLRVLANSYLHPDLPIAHH</sequence>
<protein>
    <submittedName>
        <fullName evidence="1">Uncharacterized protein</fullName>
    </submittedName>
</protein>
<dbReference type="EMBL" id="GBRH01216565">
    <property type="protein sequence ID" value="JAD81330.1"/>
    <property type="molecule type" value="Transcribed_RNA"/>
</dbReference>
<accession>A0A0A9D6Q4</accession>